<evidence type="ECO:0000313" key="3">
    <source>
        <dbReference type="EMBL" id="WDV08963.1"/>
    </source>
</evidence>
<evidence type="ECO:0000313" key="2">
    <source>
        <dbReference type="EMBL" id="MEA0975722.1"/>
    </source>
</evidence>
<dbReference type="Gene3D" id="1.20.120.450">
    <property type="entry name" value="dinb family like domain"/>
    <property type="match status" value="1"/>
</dbReference>
<dbReference type="InterPro" id="IPR034660">
    <property type="entry name" value="DinB/YfiT-like"/>
</dbReference>
<keyword evidence="5" id="KW-1185">Reference proteome</keyword>
<dbReference type="AlphaFoldDB" id="A0AAJ5RPG0"/>
<reference evidence="3" key="1">
    <citation type="submission" date="2022-11" db="EMBL/GenBank/DDBJ databases">
        <title>Lysinibacillus irui.</title>
        <authorList>
            <person name="Akintayo S.O."/>
        </authorList>
    </citation>
    <scope>NUCLEOTIDE SEQUENCE</scope>
    <source>
        <strain evidence="3">IRB4-01</strain>
    </source>
</reference>
<name>A0AAJ5RPG0_9BACI</name>
<evidence type="ECO:0000313" key="5">
    <source>
        <dbReference type="Proteomes" id="UP001289615"/>
    </source>
</evidence>
<dbReference type="InterPro" id="IPR024775">
    <property type="entry name" value="DinB-like"/>
</dbReference>
<dbReference type="Proteomes" id="UP001289615">
    <property type="component" value="Unassembled WGS sequence"/>
</dbReference>
<dbReference type="RefSeq" id="WP_274797200.1">
    <property type="nucleotide sequence ID" value="NZ_CP113527.1"/>
</dbReference>
<dbReference type="KEGG" id="liu:OU989_10975"/>
<proteinExistence type="predicted"/>
<gene>
    <name evidence="3" type="ORF">OU989_10975</name>
    <name evidence="2" type="ORF">U6C28_05375</name>
</gene>
<dbReference type="Proteomes" id="UP001219585">
    <property type="component" value="Chromosome"/>
</dbReference>
<sequence length="166" mass="19061">MISIVKDHLDETRTALLQTIHTLDDTLFNVKPDAQSWSVAQICHHLVLVEEATKKAIAWGVKAQEQTSPARKDVLLILDRSRKFQAPTIVEPTEQPFTMEAMLDLLATTRKNFLAFLQTIEEPERLAKHAVKHPALGELPLDQWIEMVYLHEQRHIEQIQETVRAI</sequence>
<evidence type="ECO:0000259" key="1">
    <source>
        <dbReference type="Pfam" id="PF12867"/>
    </source>
</evidence>
<dbReference type="EMBL" id="JAXUIA010000002">
    <property type="protein sequence ID" value="MEA0975722.1"/>
    <property type="molecule type" value="Genomic_DNA"/>
</dbReference>
<feature type="domain" description="DinB-like" evidence="1">
    <location>
        <begin position="8"/>
        <end position="159"/>
    </location>
</feature>
<dbReference type="Pfam" id="PF12867">
    <property type="entry name" value="DinB_2"/>
    <property type="match status" value="1"/>
</dbReference>
<accession>A0AAJ5RPG0</accession>
<reference evidence="2 5" key="2">
    <citation type="submission" date="2023-12" db="EMBL/GenBank/DDBJ databases">
        <title>Genome comparison identifies genes involved in endophytic behavior of Lysinibacillus irui and provides insights into its role as a plant-growth promoting bacterium.</title>
        <authorList>
            <person name="Hilario S."/>
            <person name="Matos I."/>
            <person name="Goncalves M.F.M."/>
            <person name="Pardo C.A."/>
            <person name="Santos M.J."/>
        </authorList>
    </citation>
    <scope>NUCLEOTIDE SEQUENCE [LARGE SCALE GENOMIC DNA]</scope>
    <source>
        <strain evidence="2 5">B3</strain>
    </source>
</reference>
<dbReference type="EMBL" id="CP113527">
    <property type="protein sequence ID" value="WDV08963.1"/>
    <property type="molecule type" value="Genomic_DNA"/>
</dbReference>
<organism evidence="3 4">
    <name type="scientific">Lysinibacillus irui</name>
    <dbReference type="NCBI Taxonomy" id="2998077"/>
    <lineage>
        <taxon>Bacteria</taxon>
        <taxon>Bacillati</taxon>
        <taxon>Bacillota</taxon>
        <taxon>Bacilli</taxon>
        <taxon>Bacillales</taxon>
        <taxon>Bacillaceae</taxon>
        <taxon>Lysinibacillus</taxon>
    </lineage>
</organism>
<evidence type="ECO:0000313" key="4">
    <source>
        <dbReference type="Proteomes" id="UP001219585"/>
    </source>
</evidence>
<dbReference type="SUPFAM" id="SSF109854">
    <property type="entry name" value="DinB/YfiT-like putative metalloenzymes"/>
    <property type="match status" value="1"/>
</dbReference>
<protein>
    <submittedName>
        <fullName evidence="3">DinB family protein</fullName>
    </submittedName>
</protein>